<dbReference type="CDD" id="cd06127">
    <property type="entry name" value="DEDDh"/>
    <property type="match status" value="1"/>
</dbReference>
<dbReference type="PANTHER" id="PTHR30231">
    <property type="entry name" value="DNA POLYMERASE III SUBUNIT EPSILON"/>
    <property type="match status" value="1"/>
</dbReference>
<dbReference type="PANTHER" id="PTHR30231:SF4">
    <property type="entry name" value="PROTEIN NEN2"/>
    <property type="match status" value="1"/>
</dbReference>
<dbReference type="InterPro" id="IPR013520">
    <property type="entry name" value="Ribonucl_H"/>
</dbReference>
<accession>A0A1G2NEG7</accession>
<dbReference type="SUPFAM" id="SSF53098">
    <property type="entry name" value="Ribonuclease H-like"/>
    <property type="match status" value="1"/>
</dbReference>
<evidence type="ECO:0000256" key="1">
    <source>
        <dbReference type="ARBA" id="ARBA00022722"/>
    </source>
</evidence>
<evidence type="ECO:0000256" key="3">
    <source>
        <dbReference type="ARBA" id="ARBA00022839"/>
    </source>
</evidence>
<name>A0A1G2NEG7_9BACT</name>
<evidence type="ECO:0000259" key="4">
    <source>
        <dbReference type="SMART" id="SM00479"/>
    </source>
</evidence>
<dbReference type="GO" id="GO:0008408">
    <property type="term" value="F:3'-5' exonuclease activity"/>
    <property type="evidence" value="ECO:0007669"/>
    <property type="project" value="TreeGrafter"/>
</dbReference>
<organism evidence="5 6">
    <name type="scientific">Candidatus Taylorbacteria bacterium RIFCSPLOWO2_01_FULL_45_15b</name>
    <dbReference type="NCBI Taxonomy" id="1802319"/>
    <lineage>
        <taxon>Bacteria</taxon>
        <taxon>Candidatus Tayloriibacteriota</taxon>
    </lineage>
</organism>
<evidence type="ECO:0000256" key="2">
    <source>
        <dbReference type="ARBA" id="ARBA00022801"/>
    </source>
</evidence>
<dbReference type="AlphaFoldDB" id="A0A1G2NEG7"/>
<keyword evidence="2" id="KW-0378">Hydrolase</keyword>
<evidence type="ECO:0000313" key="5">
    <source>
        <dbReference type="EMBL" id="OHA34475.1"/>
    </source>
</evidence>
<protein>
    <recommendedName>
        <fullName evidence="4">Exonuclease domain-containing protein</fullName>
    </recommendedName>
</protein>
<keyword evidence="1" id="KW-0540">Nuclease</keyword>
<evidence type="ECO:0000313" key="6">
    <source>
        <dbReference type="Proteomes" id="UP000176221"/>
    </source>
</evidence>
<dbReference type="InterPro" id="IPR036397">
    <property type="entry name" value="RNaseH_sf"/>
</dbReference>
<dbReference type="InterPro" id="IPR012337">
    <property type="entry name" value="RNaseH-like_sf"/>
</dbReference>
<comment type="caution">
    <text evidence="5">The sequence shown here is derived from an EMBL/GenBank/DDBJ whole genome shotgun (WGS) entry which is preliminary data.</text>
</comment>
<dbReference type="Gene3D" id="3.30.420.10">
    <property type="entry name" value="Ribonuclease H-like superfamily/Ribonuclease H"/>
    <property type="match status" value="1"/>
</dbReference>
<sequence length="199" mass="22317">MIVLDMEMSGTSPTKHSILSIGAVDFLNPENVYYKECRIWEGAHLMKEALAVNGFSEQACVDLNKITEAEVVRDFFEWALSAEEHTIAGHNTAFDNWFLIAAAERAHTNFPLARRTLDLHTACYFHAIRRGIMPPTENGHSGLTSNAVSVYVGIPKEPRPHNALNGAKQAAECFSRLMHERTLINDFSEYSIPWLSARV</sequence>
<dbReference type="Pfam" id="PF00929">
    <property type="entry name" value="RNase_T"/>
    <property type="match status" value="1"/>
</dbReference>
<dbReference type="SMART" id="SM00479">
    <property type="entry name" value="EXOIII"/>
    <property type="match status" value="1"/>
</dbReference>
<dbReference type="Proteomes" id="UP000176221">
    <property type="component" value="Unassembled WGS sequence"/>
</dbReference>
<dbReference type="GO" id="GO:0003676">
    <property type="term" value="F:nucleic acid binding"/>
    <property type="evidence" value="ECO:0007669"/>
    <property type="project" value="InterPro"/>
</dbReference>
<dbReference type="EMBL" id="MHRX01000011">
    <property type="protein sequence ID" value="OHA34475.1"/>
    <property type="molecule type" value="Genomic_DNA"/>
</dbReference>
<feature type="domain" description="Exonuclease" evidence="4">
    <location>
        <begin position="1"/>
        <end position="183"/>
    </location>
</feature>
<dbReference type="STRING" id="1802319.A2928_03465"/>
<gene>
    <name evidence="5" type="ORF">A2928_03465</name>
</gene>
<reference evidence="5 6" key="1">
    <citation type="journal article" date="2016" name="Nat. Commun.">
        <title>Thousands of microbial genomes shed light on interconnected biogeochemical processes in an aquifer system.</title>
        <authorList>
            <person name="Anantharaman K."/>
            <person name="Brown C.T."/>
            <person name="Hug L.A."/>
            <person name="Sharon I."/>
            <person name="Castelle C.J."/>
            <person name="Probst A.J."/>
            <person name="Thomas B.C."/>
            <person name="Singh A."/>
            <person name="Wilkins M.J."/>
            <person name="Karaoz U."/>
            <person name="Brodie E.L."/>
            <person name="Williams K.H."/>
            <person name="Hubbard S.S."/>
            <person name="Banfield J.F."/>
        </authorList>
    </citation>
    <scope>NUCLEOTIDE SEQUENCE [LARGE SCALE GENOMIC DNA]</scope>
</reference>
<keyword evidence="3" id="KW-0269">Exonuclease</keyword>
<proteinExistence type="predicted"/>